<dbReference type="GeneID" id="38667801"/>
<evidence type="ECO:0000313" key="3">
    <source>
        <dbReference type="Proteomes" id="UP000276741"/>
    </source>
</evidence>
<evidence type="ECO:0000313" key="2">
    <source>
        <dbReference type="EMBL" id="GGU02772.1"/>
    </source>
</evidence>
<dbReference type="KEGG" id="sacd:HS1genome_2349"/>
<evidence type="ECO:0000313" key="1">
    <source>
        <dbReference type="EMBL" id="BBD73960.1"/>
    </source>
</evidence>
<dbReference type="EMBL" id="BMQS01000023">
    <property type="protein sequence ID" value="GGU02772.1"/>
    <property type="molecule type" value="Genomic_DNA"/>
</dbReference>
<dbReference type="Proteomes" id="UP000616143">
    <property type="component" value="Unassembled WGS sequence"/>
</dbReference>
<dbReference type="AlphaFoldDB" id="A0A348B708"/>
<dbReference type="EMBL" id="AP018553">
    <property type="protein sequence ID" value="BBD73960.1"/>
    <property type="molecule type" value="Genomic_DNA"/>
</dbReference>
<reference evidence="2" key="4">
    <citation type="submission" date="2020-09" db="EMBL/GenBank/DDBJ databases">
        <authorList>
            <person name="Sun Q."/>
            <person name="Ohkuma M."/>
        </authorList>
    </citation>
    <scope>NUCLEOTIDE SEQUENCE</scope>
    <source>
        <strain evidence="2">JCM 31740</strain>
    </source>
</reference>
<organism evidence="1 3">
    <name type="scientific">Sulfodiicoccus acidiphilus</name>
    <dbReference type="NCBI Taxonomy" id="1670455"/>
    <lineage>
        <taxon>Archaea</taxon>
        <taxon>Thermoproteota</taxon>
        <taxon>Thermoprotei</taxon>
        <taxon>Sulfolobales</taxon>
        <taxon>Sulfolobaceae</taxon>
        <taxon>Sulfodiicoccus</taxon>
    </lineage>
</organism>
<keyword evidence="3" id="KW-1185">Reference proteome</keyword>
<gene>
    <name evidence="2" type="ORF">GCM10007116_19830</name>
    <name evidence="1" type="ORF">HS1genome_2349</name>
</gene>
<accession>A0A348B708</accession>
<protein>
    <submittedName>
        <fullName evidence="1">Uncharacterized protein</fullName>
    </submittedName>
</protein>
<proteinExistence type="predicted"/>
<reference evidence="2" key="1">
    <citation type="journal article" date="2014" name="Int. J. Syst. Evol. Microbiol.">
        <title>Complete genome sequence of Corynebacterium casei LMG S-19264T (=DSM 44701T), isolated from a smear-ripened cheese.</title>
        <authorList>
            <consortium name="US DOE Joint Genome Institute (JGI-PGF)"/>
            <person name="Walter F."/>
            <person name="Albersmeier A."/>
            <person name="Kalinowski J."/>
            <person name="Ruckert C."/>
        </authorList>
    </citation>
    <scope>NUCLEOTIDE SEQUENCE</scope>
    <source>
        <strain evidence="2">JCM 31740</strain>
    </source>
</reference>
<reference evidence="1" key="3">
    <citation type="journal article" date="2019" name="BMC Res. Notes">
        <title>Complete genome sequence of the Sulfodiicoccus acidiphilus strain HS-1T, the first crenarchaeon that lacks polB3, isolated from an acidic hot spring in Ohwaku-dani, Hakone, Japan.</title>
        <authorList>
            <person name="Sakai H.D."/>
            <person name="Kurosawa N."/>
        </authorList>
    </citation>
    <scope>NUCLEOTIDE SEQUENCE</scope>
    <source>
        <strain evidence="1">HS-1</strain>
    </source>
</reference>
<name>A0A348B708_9CREN</name>
<sequence>MADHASRLKYARSLFPTLELFDRALRAAQARDLDEGLKNLREALQSIVGVSSENFEELGDKLLRRYGDNDYTQDIKSTLITLGDLVREQSLTHTQLECAINLVRRRLEELDLLD</sequence>
<dbReference type="Proteomes" id="UP000276741">
    <property type="component" value="Chromosome"/>
</dbReference>
<dbReference type="RefSeq" id="WP_126451188.1">
    <property type="nucleotide sequence ID" value="NZ_AP018553.1"/>
</dbReference>
<reference evidence="3" key="2">
    <citation type="submission" date="2018-04" db="EMBL/GenBank/DDBJ databases">
        <title>Complete genome sequence of Sulfodiicoccus acidiphilus strain HS-1.</title>
        <authorList>
            <person name="Sakai H.D."/>
            <person name="Kurosawa N."/>
        </authorList>
    </citation>
    <scope>NUCLEOTIDE SEQUENCE [LARGE SCALE GENOMIC DNA]</scope>
    <source>
        <strain evidence="3">HS-1</strain>
    </source>
</reference>